<keyword evidence="2" id="KW-0285">Flavoprotein</keyword>
<dbReference type="EC" id="1.1.3.-" evidence="7"/>
<keyword evidence="8" id="KW-1185">Reference proteome</keyword>
<dbReference type="Gene3D" id="3.30.9.10">
    <property type="entry name" value="D-Amino Acid Oxidase, subunit A, domain 2"/>
    <property type="match status" value="1"/>
</dbReference>
<sequence length="395" mass="41776">MARVTRVGVVGAGIVGLAIARQLAQQGADVIVFEKENNAAQHQTGHNSGVVHSGIYYPPGSLKATLCRRGVGLLREFCETHDLAYREIGKVVVARNEAEVVRLHDIETRAHANGVPDVRRLDPGALREIEPHVVGAAALHSPTTAIVDFVAVSLAMASDMSRAGGELRFAAPVTHIDPVGDRLRVRAGGVEVTLDRLVICAGLQSDVVAALAGDEPGPAIVPFRGEYFRLKSEKAGIVNGLVYPVPDPAYPFLGVHITPRIDGSVDVGPNAVLATAREGYRRRDLNPADLARTLAWPGFRKLAAQHWRAGVHELRGSLSKRAFTAAAQDYVPSLRPSDLVAAPAGVRAQAVDADGSLVDDFRISTLGPVTAVRNAPSPAATSSLAIAEHVVTGLR</sequence>
<dbReference type="PANTHER" id="PTHR43104">
    <property type="entry name" value="L-2-HYDROXYGLUTARATE DEHYDROGENASE, MITOCHONDRIAL"/>
    <property type="match status" value="1"/>
</dbReference>
<dbReference type="EMBL" id="VIRS01000020">
    <property type="protein sequence ID" value="TQS42115.1"/>
    <property type="molecule type" value="Genomic_DNA"/>
</dbReference>
<keyword evidence="3" id="KW-0274">FAD</keyword>
<dbReference type="AlphaFoldDB" id="A0A545AMZ7"/>
<dbReference type="InterPro" id="IPR036188">
    <property type="entry name" value="FAD/NAD-bd_sf"/>
</dbReference>
<dbReference type="GO" id="GO:0005737">
    <property type="term" value="C:cytoplasm"/>
    <property type="evidence" value="ECO:0007669"/>
    <property type="project" value="TreeGrafter"/>
</dbReference>
<evidence type="ECO:0000259" key="6">
    <source>
        <dbReference type="Pfam" id="PF01266"/>
    </source>
</evidence>
<comment type="similarity">
    <text evidence="5">Belongs to the L2HGDH family.</text>
</comment>
<evidence type="ECO:0000256" key="4">
    <source>
        <dbReference type="ARBA" id="ARBA00023002"/>
    </source>
</evidence>
<gene>
    <name evidence="7" type="primary">lhgO</name>
    <name evidence="7" type="ORF">FL583_26370</name>
</gene>
<protein>
    <submittedName>
        <fullName evidence="7">L-2-hydroxyglutarate oxidase</fullName>
        <ecNumber evidence="7">1.1.3.-</ecNumber>
    </submittedName>
</protein>
<comment type="cofactor">
    <cofactor evidence="1">
        <name>FAD</name>
        <dbReference type="ChEBI" id="CHEBI:57692"/>
    </cofactor>
</comment>
<proteinExistence type="inferred from homology"/>
<dbReference type="OrthoDB" id="9801699at2"/>
<dbReference type="SUPFAM" id="SSF51905">
    <property type="entry name" value="FAD/NAD(P)-binding domain"/>
    <property type="match status" value="1"/>
</dbReference>
<reference evidence="7 8" key="1">
    <citation type="submission" date="2019-07" db="EMBL/GenBank/DDBJ databases">
        <title>Cryptosporangium phraense sp. nov., isolated from plant litter.</title>
        <authorList>
            <person name="Suriyachadkun C."/>
        </authorList>
    </citation>
    <scope>NUCLEOTIDE SEQUENCE [LARGE SCALE GENOMIC DNA]</scope>
    <source>
        <strain evidence="7 8">A-T 5661</strain>
    </source>
</reference>
<evidence type="ECO:0000313" key="7">
    <source>
        <dbReference type="EMBL" id="TQS42115.1"/>
    </source>
</evidence>
<dbReference type="InParanoid" id="A0A545AMZ7"/>
<comment type="caution">
    <text evidence="7">The sequence shown here is derived from an EMBL/GenBank/DDBJ whole genome shotgun (WGS) entry which is preliminary data.</text>
</comment>
<dbReference type="NCBIfam" id="NF008726">
    <property type="entry name" value="PRK11728.1"/>
    <property type="match status" value="1"/>
</dbReference>
<dbReference type="Gene3D" id="3.50.50.60">
    <property type="entry name" value="FAD/NAD(P)-binding domain"/>
    <property type="match status" value="1"/>
</dbReference>
<evidence type="ECO:0000256" key="3">
    <source>
        <dbReference type="ARBA" id="ARBA00022827"/>
    </source>
</evidence>
<organism evidence="7 8">
    <name type="scientific">Cryptosporangium phraense</name>
    <dbReference type="NCBI Taxonomy" id="2593070"/>
    <lineage>
        <taxon>Bacteria</taxon>
        <taxon>Bacillati</taxon>
        <taxon>Actinomycetota</taxon>
        <taxon>Actinomycetes</taxon>
        <taxon>Cryptosporangiales</taxon>
        <taxon>Cryptosporangiaceae</taxon>
        <taxon>Cryptosporangium</taxon>
    </lineage>
</organism>
<dbReference type="PANTHER" id="PTHR43104:SF2">
    <property type="entry name" value="L-2-HYDROXYGLUTARATE DEHYDROGENASE, MITOCHONDRIAL"/>
    <property type="match status" value="1"/>
</dbReference>
<dbReference type="Pfam" id="PF01266">
    <property type="entry name" value="DAO"/>
    <property type="match status" value="1"/>
</dbReference>
<evidence type="ECO:0000313" key="8">
    <source>
        <dbReference type="Proteomes" id="UP000317982"/>
    </source>
</evidence>
<feature type="domain" description="FAD dependent oxidoreductase" evidence="6">
    <location>
        <begin position="7"/>
        <end position="390"/>
    </location>
</feature>
<accession>A0A545AMZ7</accession>
<dbReference type="GO" id="GO:0047545">
    <property type="term" value="F:(S)-2-hydroxyglutarate dehydrogenase activity"/>
    <property type="evidence" value="ECO:0007669"/>
    <property type="project" value="TreeGrafter"/>
</dbReference>
<dbReference type="InterPro" id="IPR006076">
    <property type="entry name" value="FAD-dep_OxRdtase"/>
</dbReference>
<name>A0A545AMZ7_9ACTN</name>
<evidence type="ECO:0000256" key="1">
    <source>
        <dbReference type="ARBA" id="ARBA00001974"/>
    </source>
</evidence>
<evidence type="ECO:0000256" key="5">
    <source>
        <dbReference type="ARBA" id="ARBA00037941"/>
    </source>
</evidence>
<evidence type="ECO:0000256" key="2">
    <source>
        <dbReference type="ARBA" id="ARBA00022630"/>
    </source>
</evidence>
<keyword evidence="4 7" id="KW-0560">Oxidoreductase</keyword>
<dbReference type="Proteomes" id="UP000317982">
    <property type="component" value="Unassembled WGS sequence"/>
</dbReference>